<dbReference type="PANTHER" id="PTHR11808">
    <property type="entry name" value="TRANS-SULFURATION ENZYME FAMILY MEMBER"/>
    <property type="match status" value="1"/>
</dbReference>
<name>A0A6A6PMF1_9PEZI</name>
<dbReference type="GO" id="GO:0005737">
    <property type="term" value="C:cytoplasm"/>
    <property type="evidence" value="ECO:0007669"/>
    <property type="project" value="TreeGrafter"/>
</dbReference>
<protein>
    <submittedName>
        <fullName evidence="6">Putative transsulfuration enzyme family protein</fullName>
    </submittedName>
</protein>
<evidence type="ECO:0000256" key="4">
    <source>
        <dbReference type="RuleBase" id="RU362118"/>
    </source>
</evidence>
<keyword evidence="7" id="KW-1185">Reference proteome</keyword>
<evidence type="ECO:0000256" key="2">
    <source>
        <dbReference type="ARBA" id="ARBA00022898"/>
    </source>
</evidence>
<evidence type="ECO:0000256" key="1">
    <source>
        <dbReference type="ARBA" id="ARBA00001933"/>
    </source>
</evidence>
<dbReference type="EMBL" id="MU001638">
    <property type="protein sequence ID" value="KAF2481229.1"/>
    <property type="molecule type" value="Genomic_DNA"/>
</dbReference>
<evidence type="ECO:0000313" key="6">
    <source>
        <dbReference type="EMBL" id="KAF2481229.1"/>
    </source>
</evidence>
<dbReference type="GO" id="GO:0016846">
    <property type="term" value="F:carbon-sulfur lyase activity"/>
    <property type="evidence" value="ECO:0007669"/>
    <property type="project" value="TreeGrafter"/>
</dbReference>
<dbReference type="GeneID" id="54475151"/>
<feature type="modified residue" description="N6-(pyridoxal phosphate)lysine" evidence="3">
    <location>
        <position position="235"/>
    </location>
</feature>
<organism evidence="6 7">
    <name type="scientific">Neohortaea acidophila</name>
    <dbReference type="NCBI Taxonomy" id="245834"/>
    <lineage>
        <taxon>Eukaryota</taxon>
        <taxon>Fungi</taxon>
        <taxon>Dikarya</taxon>
        <taxon>Ascomycota</taxon>
        <taxon>Pezizomycotina</taxon>
        <taxon>Dothideomycetes</taxon>
        <taxon>Dothideomycetidae</taxon>
        <taxon>Mycosphaerellales</taxon>
        <taxon>Teratosphaeriaceae</taxon>
        <taxon>Neohortaea</taxon>
    </lineage>
</organism>
<dbReference type="SUPFAM" id="SSF53383">
    <property type="entry name" value="PLP-dependent transferases"/>
    <property type="match status" value="1"/>
</dbReference>
<comment type="cofactor">
    <cofactor evidence="1 4">
        <name>pyridoxal 5'-phosphate</name>
        <dbReference type="ChEBI" id="CHEBI:597326"/>
    </cofactor>
</comment>
<dbReference type="Gene3D" id="3.90.1150.10">
    <property type="entry name" value="Aspartate Aminotransferase, domain 1"/>
    <property type="match status" value="1"/>
</dbReference>
<dbReference type="FunFam" id="3.40.640.10:FF:000072">
    <property type="entry name" value="Putative cystathionine beta-lyase"/>
    <property type="match status" value="1"/>
</dbReference>
<dbReference type="InterPro" id="IPR015424">
    <property type="entry name" value="PyrdxlP-dep_Trfase"/>
</dbReference>
<sequence length="431" mass="47328">MANSNHTNGSAAPHDQFSNYTLATLGIHADDSMHHDTDVAPSLHVSTTFRYPRDPEDLVPASRSPQARQTPAAAGLPPSDTGYIYSRYQAPTSSRLELMLSSFIRAPCLTYSSGLAAFHALLVYLNPKVVAIGAGYHGCHGVLGLYQKLTGCKIVDLFDEASWQDGGEGWSLGKGDVVHLESPVNPTGLAFDIELFAARAHRRGAVLTMDATFAPPPLLDPFKWGADYVMHSGTKYFGGHSDMLCGIVAIGRNEGWEKNYWGMLGERCNLGSTLGNMEAWLGVRSLRTMALRVERQSRNAEQVVAFLDACVRGEETGEAAQAVKKVIRRVQHASLQKEDMGWLKKQMPYGFGPVFSFDTHVEEQAKRLPSKLHLFHHATSLGGVESLIEWRHMSDNTVETTLCRVSIGAETWEDLRDDLVQGCKALVAEGW</sequence>
<reference evidence="6" key="1">
    <citation type="journal article" date="2020" name="Stud. Mycol.">
        <title>101 Dothideomycetes genomes: a test case for predicting lifestyles and emergence of pathogens.</title>
        <authorList>
            <person name="Haridas S."/>
            <person name="Albert R."/>
            <person name="Binder M."/>
            <person name="Bloem J."/>
            <person name="Labutti K."/>
            <person name="Salamov A."/>
            <person name="Andreopoulos B."/>
            <person name="Baker S."/>
            <person name="Barry K."/>
            <person name="Bills G."/>
            <person name="Bluhm B."/>
            <person name="Cannon C."/>
            <person name="Castanera R."/>
            <person name="Culley D."/>
            <person name="Daum C."/>
            <person name="Ezra D."/>
            <person name="Gonzalez J."/>
            <person name="Henrissat B."/>
            <person name="Kuo A."/>
            <person name="Liang C."/>
            <person name="Lipzen A."/>
            <person name="Lutzoni F."/>
            <person name="Magnuson J."/>
            <person name="Mondo S."/>
            <person name="Nolan M."/>
            <person name="Ohm R."/>
            <person name="Pangilinan J."/>
            <person name="Park H.-J."/>
            <person name="Ramirez L."/>
            <person name="Alfaro M."/>
            <person name="Sun H."/>
            <person name="Tritt A."/>
            <person name="Yoshinaga Y."/>
            <person name="Zwiers L.-H."/>
            <person name="Turgeon B."/>
            <person name="Goodwin S."/>
            <person name="Spatafora J."/>
            <person name="Crous P."/>
            <person name="Grigoriev I."/>
        </authorList>
    </citation>
    <scope>NUCLEOTIDE SEQUENCE</scope>
    <source>
        <strain evidence="6">CBS 113389</strain>
    </source>
</reference>
<dbReference type="InterPro" id="IPR015421">
    <property type="entry name" value="PyrdxlP-dep_Trfase_major"/>
</dbReference>
<dbReference type="PIRSF" id="PIRSF001434">
    <property type="entry name" value="CGS"/>
    <property type="match status" value="1"/>
</dbReference>
<dbReference type="Pfam" id="PF01053">
    <property type="entry name" value="Cys_Met_Meta_PP"/>
    <property type="match status" value="1"/>
</dbReference>
<dbReference type="GO" id="GO:0019346">
    <property type="term" value="P:transsulfuration"/>
    <property type="evidence" value="ECO:0007669"/>
    <property type="project" value="InterPro"/>
</dbReference>
<evidence type="ECO:0000256" key="3">
    <source>
        <dbReference type="PIRSR" id="PIRSR001434-2"/>
    </source>
</evidence>
<dbReference type="GO" id="GO:0030170">
    <property type="term" value="F:pyridoxal phosphate binding"/>
    <property type="evidence" value="ECO:0007669"/>
    <property type="project" value="InterPro"/>
</dbReference>
<dbReference type="Gene3D" id="3.40.640.10">
    <property type="entry name" value="Type I PLP-dependent aspartate aminotransferase-like (Major domain)"/>
    <property type="match status" value="1"/>
</dbReference>
<dbReference type="RefSeq" id="XP_033587799.1">
    <property type="nucleotide sequence ID" value="XM_033734149.1"/>
</dbReference>
<dbReference type="PANTHER" id="PTHR11808:SF35">
    <property type="entry name" value="CYSTATHIONINE GAMMA-SYNTHASE (AFU_ORTHOLOGUE AFUA_7G01590)"/>
    <property type="match status" value="1"/>
</dbReference>
<dbReference type="AlphaFoldDB" id="A0A6A6PMF1"/>
<dbReference type="PROSITE" id="PS00868">
    <property type="entry name" value="CYS_MET_METAB_PP"/>
    <property type="match status" value="1"/>
</dbReference>
<dbReference type="FunFam" id="3.90.1150.10:FF:000066">
    <property type="entry name" value="Putative cystathionine beta-lyase"/>
    <property type="match status" value="1"/>
</dbReference>
<accession>A0A6A6PMF1</accession>
<dbReference type="InterPro" id="IPR000277">
    <property type="entry name" value="Cys/Met-Metab_PyrdxlP-dep_enz"/>
</dbReference>
<feature type="region of interest" description="Disordered" evidence="5">
    <location>
        <begin position="54"/>
        <end position="78"/>
    </location>
</feature>
<dbReference type="InterPro" id="IPR015422">
    <property type="entry name" value="PyrdxlP-dep_Trfase_small"/>
</dbReference>
<proteinExistence type="inferred from homology"/>
<dbReference type="InterPro" id="IPR054542">
    <property type="entry name" value="Cys_met_metab_PP"/>
</dbReference>
<evidence type="ECO:0000313" key="7">
    <source>
        <dbReference type="Proteomes" id="UP000799767"/>
    </source>
</evidence>
<keyword evidence="2 3" id="KW-0663">Pyridoxal phosphate</keyword>
<dbReference type="Proteomes" id="UP000799767">
    <property type="component" value="Unassembled WGS sequence"/>
</dbReference>
<evidence type="ECO:0000256" key="5">
    <source>
        <dbReference type="SAM" id="MobiDB-lite"/>
    </source>
</evidence>
<dbReference type="OrthoDB" id="3512640at2759"/>
<comment type="similarity">
    <text evidence="4">Belongs to the trans-sulfuration enzymes family.</text>
</comment>
<gene>
    <name evidence="6" type="ORF">BDY17DRAFT_300919</name>
</gene>